<dbReference type="EMBL" id="CP158255">
    <property type="protein sequence ID" value="XDJ51182.1"/>
    <property type="molecule type" value="Genomic_DNA"/>
</dbReference>
<feature type="region of interest" description="Disordered" evidence="1">
    <location>
        <begin position="110"/>
        <end position="142"/>
    </location>
</feature>
<name>A0AB39D9E2_9BURK</name>
<evidence type="ECO:0000256" key="1">
    <source>
        <dbReference type="SAM" id="MobiDB-lite"/>
    </source>
</evidence>
<organism evidence="2">
    <name type="scientific">Castellaniella ginsengisoli</name>
    <dbReference type="NCBI Taxonomy" id="546114"/>
    <lineage>
        <taxon>Bacteria</taxon>
        <taxon>Pseudomonadati</taxon>
        <taxon>Pseudomonadota</taxon>
        <taxon>Betaproteobacteria</taxon>
        <taxon>Burkholderiales</taxon>
        <taxon>Alcaligenaceae</taxon>
        <taxon>Castellaniella</taxon>
    </lineage>
</organism>
<dbReference type="Pfam" id="PF10387">
    <property type="entry name" value="DUF2442"/>
    <property type="match status" value="1"/>
</dbReference>
<sequence length="142" mass="15288">MATADPLPLPPPDDDPIPETGYAEAARYDSASQRIVIMLRHDLELAIPVRLLQGLADAPPAALARIEISPSGTGLHWPELDVDLYVPALIQGLFGTRRWMARLLGKAGGQVRSDAKTRAARANGRKGGRPRKRPDGPSLPDT</sequence>
<dbReference type="InterPro" id="IPR018841">
    <property type="entry name" value="DUF2442"/>
</dbReference>
<evidence type="ECO:0000313" key="2">
    <source>
        <dbReference type="EMBL" id="XDJ51182.1"/>
    </source>
</evidence>
<gene>
    <name evidence="2" type="ORF">ABRZ09_04835</name>
</gene>
<reference evidence="2" key="1">
    <citation type="submission" date="2024-05" db="EMBL/GenBank/DDBJ databases">
        <authorList>
            <person name="Luo Y.-C."/>
            <person name="Nicholds J."/>
            <person name="Mortimer T."/>
            <person name="Maboni G."/>
        </authorList>
    </citation>
    <scope>NUCLEOTIDE SEQUENCE</scope>
    <source>
        <strain evidence="2">151108</strain>
    </source>
</reference>
<dbReference type="Gene3D" id="3.30.2020.40">
    <property type="entry name" value="Uncharacterised protein PF10387, DUF2442"/>
    <property type="match status" value="1"/>
</dbReference>
<dbReference type="AlphaFoldDB" id="A0AB39D9E2"/>
<dbReference type="RefSeq" id="WP_368647392.1">
    <property type="nucleotide sequence ID" value="NZ_CP158255.1"/>
</dbReference>
<proteinExistence type="predicted"/>
<protein>
    <submittedName>
        <fullName evidence="2">DUF2442 domain-containing protein</fullName>
    </submittedName>
</protein>
<accession>A0AB39D9E2</accession>
<feature type="compositionally biased region" description="Basic residues" evidence="1">
    <location>
        <begin position="123"/>
        <end position="132"/>
    </location>
</feature>